<comment type="caution">
    <text evidence="1">The sequence shown here is derived from an EMBL/GenBank/DDBJ whole genome shotgun (WGS) entry which is preliminary data.</text>
</comment>
<reference evidence="1" key="1">
    <citation type="journal article" date="2020" name="Stud. Mycol.">
        <title>101 Dothideomycetes genomes: a test case for predicting lifestyles and emergence of pathogens.</title>
        <authorList>
            <person name="Haridas S."/>
            <person name="Albert R."/>
            <person name="Binder M."/>
            <person name="Bloem J."/>
            <person name="Labutti K."/>
            <person name="Salamov A."/>
            <person name="Andreopoulos B."/>
            <person name="Baker S."/>
            <person name="Barry K."/>
            <person name="Bills G."/>
            <person name="Bluhm B."/>
            <person name="Cannon C."/>
            <person name="Castanera R."/>
            <person name="Culley D."/>
            <person name="Daum C."/>
            <person name="Ezra D."/>
            <person name="Gonzalez J."/>
            <person name="Henrissat B."/>
            <person name="Kuo A."/>
            <person name="Liang C."/>
            <person name="Lipzen A."/>
            <person name="Lutzoni F."/>
            <person name="Magnuson J."/>
            <person name="Mondo S."/>
            <person name="Nolan M."/>
            <person name="Ohm R."/>
            <person name="Pangilinan J."/>
            <person name="Park H.-J."/>
            <person name="Ramirez L."/>
            <person name="Alfaro M."/>
            <person name="Sun H."/>
            <person name="Tritt A."/>
            <person name="Yoshinaga Y."/>
            <person name="Zwiers L.-H."/>
            <person name="Turgeon B."/>
            <person name="Goodwin S."/>
            <person name="Spatafora J."/>
            <person name="Crous P."/>
            <person name="Grigoriev I."/>
        </authorList>
    </citation>
    <scope>NUCLEOTIDE SEQUENCE</scope>
    <source>
        <strain evidence="1">ATCC 200398</strain>
    </source>
</reference>
<evidence type="ECO:0000313" key="1">
    <source>
        <dbReference type="EMBL" id="KAF2469462.1"/>
    </source>
</evidence>
<gene>
    <name evidence="1" type="ORF">BDR25DRAFT_304534</name>
</gene>
<evidence type="ECO:0000313" key="2">
    <source>
        <dbReference type="Proteomes" id="UP000799755"/>
    </source>
</evidence>
<name>A0ACB6QTP6_9PLEO</name>
<organism evidence="1 2">
    <name type="scientific">Lindgomyces ingoldianus</name>
    <dbReference type="NCBI Taxonomy" id="673940"/>
    <lineage>
        <taxon>Eukaryota</taxon>
        <taxon>Fungi</taxon>
        <taxon>Dikarya</taxon>
        <taxon>Ascomycota</taxon>
        <taxon>Pezizomycotina</taxon>
        <taxon>Dothideomycetes</taxon>
        <taxon>Pleosporomycetidae</taxon>
        <taxon>Pleosporales</taxon>
        <taxon>Lindgomycetaceae</taxon>
        <taxon>Lindgomyces</taxon>
    </lineage>
</organism>
<protein>
    <submittedName>
        <fullName evidence="1">Uncharacterized protein</fullName>
    </submittedName>
</protein>
<keyword evidence="2" id="KW-1185">Reference proteome</keyword>
<proteinExistence type="predicted"/>
<sequence>MAPANAPVWTWSETYKKYYYVTYDSNSSPVYHWSEQGGESLPSQQTVAQAVSLTSDQQTRGKRADSGSGSSPQSQYLQPNSPPNSCQNSATQDTFTHYSSPGSQQNSLSYHGNATQGNLAQYPSAIYHTNPIQHQGGSTYFQPATSSYGNSGAYQNFDYTPSRNEPDMPDPVPQETRLAVPGLIAGTPQRGWYEPLDSSYRMRTGAEARQFFKRGKVFSMLHSEPAGTPGRNGDDNFSVVAYGEQVYSQIRRFVIVKVNRGFVYACPISTYSGRGTTKPGCNPAEHAIIYFQGSSPQYVQGEYGNGMVKEPIEVTPATSGLTMAPASRLRFGKIYPVEWNVKVKDIGDVVPEDLSKLLNYYQEENEE</sequence>
<accession>A0ACB6QTP6</accession>
<dbReference type="Proteomes" id="UP000799755">
    <property type="component" value="Unassembled WGS sequence"/>
</dbReference>
<dbReference type="EMBL" id="MU003512">
    <property type="protein sequence ID" value="KAF2469462.1"/>
    <property type="molecule type" value="Genomic_DNA"/>
</dbReference>